<feature type="compositionally biased region" description="Basic and acidic residues" evidence="1">
    <location>
        <begin position="497"/>
        <end position="534"/>
    </location>
</feature>
<dbReference type="SMART" id="SM00240">
    <property type="entry name" value="FHA"/>
    <property type="match status" value="1"/>
</dbReference>
<dbReference type="Gene3D" id="2.60.200.20">
    <property type="match status" value="1"/>
</dbReference>
<feature type="domain" description="FHA" evidence="3">
    <location>
        <begin position="189"/>
        <end position="246"/>
    </location>
</feature>
<keyword evidence="2" id="KW-0472">Membrane</keyword>
<dbReference type="PANTHER" id="PTHR15715:SF37">
    <property type="entry name" value="LD47843P"/>
    <property type="match status" value="1"/>
</dbReference>
<dbReference type="OrthoDB" id="687730at2759"/>
<dbReference type="EMBL" id="MU006095">
    <property type="protein sequence ID" value="KAF2839123.1"/>
    <property type="molecule type" value="Genomic_DNA"/>
</dbReference>
<feature type="compositionally biased region" description="Basic and acidic residues" evidence="1">
    <location>
        <begin position="543"/>
        <end position="553"/>
    </location>
</feature>
<reference evidence="4" key="1">
    <citation type="journal article" date="2020" name="Stud. Mycol.">
        <title>101 Dothideomycetes genomes: a test case for predicting lifestyles and emergence of pathogens.</title>
        <authorList>
            <person name="Haridas S."/>
            <person name="Albert R."/>
            <person name="Binder M."/>
            <person name="Bloem J."/>
            <person name="Labutti K."/>
            <person name="Salamov A."/>
            <person name="Andreopoulos B."/>
            <person name="Baker S."/>
            <person name="Barry K."/>
            <person name="Bills G."/>
            <person name="Bluhm B."/>
            <person name="Cannon C."/>
            <person name="Castanera R."/>
            <person name="Culley D."/>
            <person name="Daum C."/>
            <person name="Ezra D."/>
            <person name="Gonzalez J."/>
            <person name="Henrissat B."/>
            <person name="Kuo A."/>
            <person name="Liang C."/>
            <person name="Lipzen A."/>
            <person name="Lutzoni F."/>
            <person name="Magnuson J."/>
            <person name="Mondo S."/>
            <person name="Nolan M."/>
            <person name="Ohm R."/>
            <person name="Pangilinan J."/>
            <person name="Park H.-J."/>
            <person name="Ramirez L."/>
            <person name="Alfaro M."/>
            <person name="Sun H."/>
            <person name="Tritt A."/>
            <person name="Yoshinaga Y."/>
            <person name="Zwiers L.-H."/>
            <person name="Turgeon B."/>
            <person name="Goodwin S."/>
            <person name="Spatafora J."/>
            <person name="Crous P."/>
            <person name="Grigoriev I."/>
        </authorList>
    </citation>
    <scope>NUCLEOTIDE SEQUENCE</scope>
    <source>
        <strain evidence="4">CBS 101060</strain>
    </source>
</reference>
<dbReference type="Proteomes" id="UP000799429">
    <property type="component" value="Unassembled WGS sequence"/>
</dbReference>
<dbReference type="InterPro" id="IPR000253">
    <property type="entry name" value="FHA_dom"/>
</dbReference>
<evidence type="ECO:0000259" key="3">
    <source>
        <dbReference type="PROSITE" id="PS50006"/>
    </source>
</evidence>
<feature type="compositionally biased region" description="Basic and acidic residues" evidence="1">
    <location>
        <begin position="408"/>
        <end position="417"/>
    </location>
</feature>
<feature type="compositionally biased region" description="Basic and acidic residues" evidence="1">
    <location>
        <begin position="447"/>
        <end position="465"/>
    </location>
</feature>
<dbReference type="AlphaFoldDB" id="A0A9P4SAK0"/>
<evidence type="ECO:0000313" key="5">
    <source>
        <dbReference type="Proteomes" id="UP000799429"/>
    </source>
</evidence>
<keyword evidence="2" id="KW-1133">Transmembrane helix</keyword>
<dbReference type="FunFam" id="2.60.200.20:FF:000127">
    <property type="entry name" value="Uncharacterized protein C3H7.13"/>
    <property type="match status" value="1"/>
</dbReference>
<protein>
    <recommendedName>
        <fullName evidence="3">FHA domain-containing protein</fullName>
    </recommendedName>
</protein>
<evidence type="ECO:0000256" key="2">
    <source>
        <dbReference type="SAM" id="Phobius"/>
    </source>
</evidence>
<dbReference type="InterPro" id="IPR051176">
    <property type="entry name" value="Cent_Immune-Sig_Mod"/>
</dbReference>
<evidence type="ECO:0000313" key="4">
    <source>
        <dbReference type="EMBL" id="KAF2839123.1"/>
    </source>
</evidence>
<dbReference type="InterPro" id="IPR008984">
    <property type="entry name" value="SMAD_FHA_dom_sf"/>
</dbReference>
<keyword evidence="5" id="KW-1185">Reference proteome</keyword>
<gene>
    <name evidence="4" type="ORF">M501DRAFT_933617</name>
</gene>
<proteinExistence type="predicted"/>
<feature type="region of interest" description="Disordered" evidence="1">
    <location>
        <begin position="591"/>
        <end position="682"/>
    </location>
</feature>
<dbReference type="CDD" id="cd22679">
    <property type="entry name" value="FHA_SLMAP"/>
    <property type="match status" value="1"/>
</dbReference>
<feature type="compositionally biased region" description="Polar residues" evidence="1">
    <location>
        <begin position="468"/>
        <end position="481"/>
    </location>
</feature>
<feature type="compositionally biased region" description="Polar residues" evidence="1">
    <location>
        <begin position="137"/>
        <end position="155"/>
    </location>
</feature>
<feature type="compositionally biased region" description="Polar residues" evidence="1">
    <location>
        <begin position="19"/>
        <end position="32"/>
    </location>
</feature>
<dbReference type="PANTHER" id="PTHR15715">
    <property type="entry name" value="CENTROSOMAL PROTEIN OF 170 KDA"/>
    <property type="match status" value="1"/>
</dbReference>
<feature type="region of interest" description="Disordered" evidence="1">
    <location>
        <begin position="408"/>
        <end position="481"/>
    </location>
</feature>
<name>A0A9P4SAK0_9PEZI</name>
<organism evidence="4 5">
    <name type="scientific">Patellaria atrata CBS 101060</name>
    <dbReference type="NCBI Taxonomy" id="1346257"/>
    <lineage>
        <taxon>Eukaryota</taxon>
        <taxon>Fungi</taxon>
        <taxon>Dikarya</taxon>
        <taxon>Ascomycota</taxon>
        <taxon>Pezizomycotina</taxon>
        <taxon>Dothideomycetes</taxon>
        <taxon>Dothideomycetes incertae sedis</taxon>
        <taxon>Patellariales</taxon>
        <taxon>Patellariaceae</taxon>
        <taxon>Patellaria</taxon>
    </lineage>
</organism>
<evidence type="ECO:0000256" key="1">
    <source>
        <dbReference type="SAM" id="MobiDB-lite"/>
    </source>
</evidence>
<sequence length="720" mass="78781">MTAVAPLPNFQPVPRTGWSAPNGSANGINSMSADEVSRMFMPRPSAKRSNSSSSLASTASSSSTSTATSGPSNGAPTGGPDSNWGARKKPTRNVWPPTKSEPIAGLSNARPQSVATTSSGPSAASAISALHQPPSMLPSQHNVQSQTGQQNGLPRIQGQQDATAVLYLLPMNGTFDRKTITVPFFPDVIRIGRQTNVKTVPTPTNGYFDSKVLSRQHAEVWADKSGKIFIRDVKSSNGTFVNGQRLSQENRDSEPHELREQDVLELGIDIVSEDQKTVVHHKVAARVEHAGLYNTGSNVLDLNFGDLDNATTGGLMGAPMGQNVGGQVRGRTGNQSTIGNNTGRMSSAPPGTGPGQFNVLNQQRQLDYSWLRPITMEQIVKKLTAELVTAKKQQTELARTGQVVDKLLTEPKKEHRPIPQLKQSPIKDLKARFSDPPAPPPSQPLPEKPDHAQPLLKRNDTERPKLPTAQTSPPGRAENSIQINTLVDALSSAKRELESQNGKLKDLEDRLAQERQARESAEERAKHLETEQSHRMNGFLPSHPEEEVPEPKSPETPSQMAPVDAATHARLQQRLDEMLTEMQEMRIQMEKYRERAESAEAESKNDRQTLAEMVEKIRRDEAERAEREAERVRRDNSPTRELKSSSPALDGHISEDEQTSSIVSDDETPVEENQAKNKDLIKANPSSQLVETAPYASIIGVLVLGMGVMAYLNGWQKVDR</sequence>
<dbReference type="Pfam" id="PF00498">
    <property type="entry name" value="FHA"/>
    <property type="match status" value="1"/>
</dbReference>
<accession>A0A9P4SAK0</accession>
<feature type="compositionally biased region" description="Pro residues" evidence="1">
    <location>
        <begin position="436"/>
        <end position="446"/>
    </location>
</feature>
<feature type="compositionally biased region" description="Low complexity" evidence="1">
    <location>
        <begin position="47"/>
        <end position="72"/>
    </location>
</feature>
<dbReference type="GO" id="GO:0005737">
    <property type="term" value="C:cytoplasm"/>
    <property type="evidence" value="ECO:0007669"/>
    <property type="project" value="TreeGrafter"/>
</dbReference>
<comment type="caution">
    <text evidence="4">The sequence shown here is derived from an EMBL/GenBank/DDBJ whole genome shotgun (WGS) entry which is preliminary data.</text>
</comment>
<feature type="transmembrane region" description="Helical" evidence="2">
    <location>
        <begin position="693"/>
        <end position="712"/>
    </location>
</feature>
<dbReference type="SUPFAM" id="SSF49879">
    <property type="entry name" value="SMAD/FHA domain"/>
    <property type="match status" value="1"/>
</dbReference>
<feature type="compositionally biased region" description="Low complexity" evidence="1">
    <location>
        <begin position="113"/>
        <end position="129"/>
    </location>
</feature>
<feature type="region of interest" description="Disordered" evidence="1">
    <location>
        <begin position="1"/>
        <end position="155"/>
    </location>
</feature>
<keyword evidence="2" id="KW-0812">Transmembrane</keyword>
<feature type="region of interest" description="Disordered" evidence="1">
    <location>
        <begin position="497"/>
        <end position="573"/>
    </location>
</feature>
<feature type="compositionally biased region" description="Basic and acidic residues" evidence="1">
    <location>
        <begin position="591"/>
        <end position="643"/>
    </location>
</feature>
<dbReference type="PROSITE" id="PS50006">
    <property type="entry name" value="FHA_DOMAIN"/>
    <property type="match status" value="1"/>
</dbReference>